<feature type="region of interest" description="Disordered" evidence="1">
    <location>
        <begin position="1"/>
        <end position="40"/>
    </location>
</feature>
<dbReference type="InterPro" id="IPR050583">
    <property type="entry name" value="Mycobacterial_A85_antigen"/>
</dbReference>
<name>A0A937X049_9BACT</name>
<evidence type="ECO:0000313" key="2">
    <source>
        <dbReference type="EMBL" id="MBM3273503.1"/>
    </source>
</evidence>
<gene>
    <name evidence="2" type="ORF">FJZ00_00005</name>
</gene>
<dbReference type="AlphaFoldDB" id="A0A937X049"/>
<dbReference type="Pfam" id="PF00756">
    <property type="entry name" value="Esterase"/>
    <property type="match status" value="1"/>
</dbReference>
<dbReference type="PANTHER" id="PTHR48098:SF6">
    <property type="entry name" value="FERRI-BACILLIBACTIN ESTERASE BESA"/>
    <property type="match status" value="1"/>
</dbReference>
<feature type="compositionally biased region" description="Basic residues" evidence="1">
    <location>
        <begin position="20"/>
        <end position="29"/>
    </location>
</feature>
<dbReference type="SUPFAM" id="SSF53474">
    <property type="entry name" value="alpha/beta-Hydrolases"/>
    <property type="match status" value="1"/>
</dbReference>
<accession>A0A937X049</accession>
<reference evidence="2 3" key="1">
    <citation type="submission" date="2019-03" db="EMBL/GenBank/DDBJ databases">
        <title>Lake Tanganyika Metagenome-Assembled Genomes (MAGs).</title>
        <authorList>
            <person name="Tran P."/>
        </authorList>
    </citation>
    <scope>NUCLEOTIDE SEQUENCE [LARGE SCALE GENOMIC DNA]</scope>
    <source>
        <strain evidence="2">K_DeepCast_65m_m2_236</strain>
    </source>
</reference>
<dbReference type="InterPro" id="IPR000801">
    <property type="entry name" value="Esterase-like"/>
</dbReference>
<sequence>MTTHSHHGAARHEPSGQHARVGRAKKPRPPVKPGNVFTTPPQAVPGLDWKLPLSVYLPPDYETSGHRYPVAFMFDGQNLFSDQGSFAGGWHLHRTLDTRASRGKVVPVVIGIHHGGETRNEELSPWPAEEGARAVGDTLLDWVTGPLRQLAERELRVSTHRSHRMIGGSSLGGLLALYGFFRHHDAFARCLSMSPALWVNGGEVFYHVARSP</sequence>
<proteinExistence type="predicted"/>
<dbReference type="Gene3D" id="3.40.50.1820">
    <property type="entry name" value="alpha/beta hydrolase"/>
    <property type="match status" value="1"/>
</dbReference>
<dbReference type="InterPro" id="IPR029058">
    <property type="entry name" value="AB_hydrolase_fold"/>
</dbReference>
<dbReference type="PANTHER" id="PTHR48098">
    <property type="entry name" value="ENTEROCHELIN ESTERASE-RELATED"/>
    <property type="match status" value="1"/>
</dbReference>
<dbReference type="Proteomes" id="UP000703893">
    <property type="component" value="Unassembled WGS sequence"/>
</dbReference>
<evidence type="ECO:0008006" key="4">
    <source>
        <dbReference type="Google" id="ProtNLM"/>
    </source>
</evidence>
<feature type="non-terminal residue" evidence="2">
    <location>
        <position position="212"/>
    </location>
</feature>
<protein>
    <recommendedName>
        <fullName evidence="4">Alpha/beta hydrolase</fullName>
    </recommendedName>
</protein>
<organism evidence="2 3">
    <name type="scientific">Candidatus Tanganyikabacteria bacterium</name>
    <dbReference type="NCBI Taxonomy" id="2961651"/>
    <lineage>
        <taxon>Bacteria</taxon>
        <taxon>Bacillati</taxon>
        <taxon>Candidatus Sericytochromatia</taxon>
        <taxon>Candidatus Tanganyikabacteria</taxon>
    </lineage>
</organism>
<dbReference type="EMBL" id="VGJX01000001">
    <property type="protein sequence ID" value="MBM3273503.1"/>
    <property type="molecule type" value="Genomic_DNA"/>
</dbReference>
<evidence type="ECO:0000256" key="1">
    <source>
        <dbReference type="SAM" id="MobiDB-lite"/>
    </source>
</evidence>
<evidence type="ECO:0000313" key="3">
    <source>
        <dbReference type="Proteomes" id="UP000703893"/>
    </source>
</evidence>
<comment type="caution">
    <text evidence="2">The sequence shown here is derived from an EMBL/GenBank/DDBJ whole genome shotgun (WGS) entry which is preliminary data.</text>
</comment>